<evidence type="ECO:0008006" key="3">
    <source>
        <dbReference type="Google" id="ProtNLM"/>
    </source>
</evidence>
<comment type="caution">
    <text evidence="1">The sequence shown here is derived from an EMBL/GenBank/DDBJ whole genome shotgun (WGS) entry which is preliminary data.</text>
</comment>
<protein>
    <recommendedName>
        <fullName evidence="3">Lipoprotein</fullName>
    </recommendedName>
</protein>
<dbReference type="OrthoDB" id="332345at2"/>
<sequence length="190" mass="21904">MNFKSIITFLFLITSCSTISYDKNINLSKNINKSTLSIHIGYLYYMDDELFDHPIQISDGIIDIQNDFQIVKDKLKKNSQFSNIEIDSSKSQYELEINVTFRNKLNFIQGILSGMTLTLIPAYDDTDLEIQGILHNRITGKKTKKITTKGKMRTYIGIFPLFARPFSDSSKNRELLITNLLDNLLYNVEI</sequence>
<dbReference type="EMBL" id="RQFK01000015">
    <property type="protein sequence ID" value="TGK83288.1"/>
    <property type="molecule type" value="Genomic_DNA"/>
</dbReference>
<proteinExistence type="predicted"/>
<accession>A0A4V3JK37</accession>
<evidence type="ECO:0000313" key="1">
    <source>
        <dbReference type="EMBL" id="TGK83288.1"/>
    </source>
</evidence>
<reference evidence="1" key="1">
    <citation type="journal article" date="2019" name="PLoS Negl. Trop. Dis.">
        <title>Revisiting the worldwide diversity of Leptospira species in the environment.</title>
        <authorList>
            <person name="Vincent A.T."/>
            <person name="Schiettekatte O."/>
            <person name="Bourhy P."/>
            <person name="Veyrier F.J."/>
            <person name="Picardeau M."/>
        </authorList>
    </citation>
    <scope>NUCLEOTIDE SEQUENCE [LARGE SCALE GENOMIC DNA]</scope>
    <source>
        <strain evidence="1">201800287</strain>
    </source>
</reference>
<keyword evidence="2" id="KW-1185">Reference proteome</keyword>
<gene>
    <name evidence="1" type="ORF">EHQ24_06705</name>
</gene>
<evidence type="ECO:0000313" key="2">
    <source>
        <dbReference type="Proteomes" id="UP000298009"/>
    </source>
</evidence>
<dbReference type="AlphaFoldDB" id="A0A4V3JK37"/>
<dbReference type="PROSITE" id="PS51257">
    <property type="entry name" value="PROKAR_LIPOPROTEIN"/>
    <property type="match status" value="1"/>
</dbReference>
<organism evidence="1 2">
    <name type="scientific">Leptospira noumeaensis</name>
    <dbReference type="NCBI Taxonomy" id="2484964"/>
    <lineage>
        <taxon>Bacteria</taxon>
        <taxon>Pseudomonadati</taxon>
        <taxon>Spirochaetota</taxon>
        <taxon>Spirochaetia</taxon>
        <taxon>Leptospirales</taxon>
        <taxon>Leptospiraceae</taxon>
        <taxon>Leptospira</taxon>
    </lineage>
</organism>
<dbReference type="Proteomes" id="UP000298009">
    <property type="component" value="Unassembled WGS sequence"/>
</dbReference>
<name>A0A4V3JK37_9LEPT</name>